<keyword evidence="5 7" id="KW-0238">DNA-binding</keyword>
<dbReference type="Gene3D" id="1.10.10.10">
    <property type="entry name" value="Winged helix-like DNA-binding domain superfamily/Winged helix DNA-binding domain"/>
    <property type="match status" value="1"/>
</dbReference>
<evidence type="ECO:0000256" key="3">
    <source>
        <dbReference type="ARBA" id="ARBA00022490"/>
    </source>
</evidence>
<evidence type="ECO:0000256" key="1">
    <source>
        <dbReference type="ARBA" id="ARBA00004496"/>
    </source>
</evidence>
<evidence type="ECO:0000256" key="7">
    <source>
        <dbReference type="HAMAP-Rule" id="MF_00173"/>
    </source>
</evidence>
<dbReference type="GO" id="GO:0034618">
    <property type="term" value="F:arginine binding"/>
    <property type="evidence" value="ECO:0007669"/>
    <property type="project" value="InterPro"/>
</dbReference>
<evidence type="ECO:0000259" key="8">
    <source>
        <dbReference type="Pfam" id="PF01316"/>
    </source>
</evidence>
<dbReference type="RefSeq" id="WP_317697934.1">
    <property type="nucleotide sequence ID" value="NZ_AP026801.1"/>
</dbReference>
<dbReference type="AlphaFoldDB" id="A0AAU9CXI3"/>
<dbReference type="Pfam" id="PF01316">
    <property type="entry name" value="Arg_repressor"/>
    <property type="match status" value="1"/>
</dbReference>
<reference evidence="10 11" key="1">
    <citation type="journal article" date="2023" name="Microbiol. Spectr.">
        <title>Symbiosis of Carpenter Bees with Uncharacterized Lactic Acid Bacteria Showing NAD Auxotrophy.</title>
        <authorList>
            <person name="Kawasaki S."/>
            <person name="Ozawa K."/>
            <person name="Mori T."/>
            <person name="Yamamoto A."/>
            <person name="Ito M."/>
            <person name="Ohkuma M."/>
            <person name="Sakamoto M."/>
            <person name="Matsutani M."/>
        </authorList>
    </citation>
    <scope>NUCLEOTIDE SEQUENCE [LARGE SCALE GENOMIC DNA]</scope>
    <source>
        <strain evidence="10 11">KimC2</strain>
    </source>
</reference>
<dbReference type="Proteomes" id="UP001321804">
    <property type="component" value="Chromosome"/>
</dbReference>
<accession>A0AAU9CXI3</accession>
<comment type="function">
    <text evidence="7">Regulates arginine biosynthesis genes.</text>
</comment>
<dbReference type="Gene3D" id="3.30.1360.40">
    <property type="match status" value="1"/>
</dbReference>
<keyword evidence="11" id="KW-1185">Reference proteome</keyword>
<dbReference type="EMBL" id="AP026801">
    <property type="protein sequence ID" value="BDR56079.1"/>
    <property type="molecule type" value="Genomic_DNA"/>
</dbReference>
<keyword evidence="4 7" id="KW-0805">Transcription regulation</keyword>
<keyword evidence="7" id="KW-0028">Amino-acid biosynthesis</keyword>
<keyword evidence="6 7" id="KW-0804">Transcription</keyword>
<dbReference type="SUPFAM" id="SSF55252">
    <property type="entry name" value="C-terminal domain of arginine repressor"/>
    <property type="match status" value="1"/>
</dbReference>
<dbReference type="HAMAP" id="MF_00173">
    <property type="entry name" value="Arg_repressor"/>
    <property type="match status" value="1"/>
</dbReference>
<dbReference type="Pfam" id="PF02863">
    <property type="entry name" value="Arg_repressor_C"/>
    <property type="match status" value="1"/>
</dbReference>
<name>A0AAU9CXI3_9LACO</name>
<evidence type="ECO:0000256" key="2">
    <source>
        <dbReference type="ARBA" id="ARBA00008316"/>
    </source>
</evidence>
<organism evidence="10 11">
    <name type="scientific">Xylocopilactobacillus apis</name>
    <dbReference type="NCBI Taxonomy" id="2932183"/>
    <lineage>
        <taxon>Bacteria</taxon>
        <taxon>Bacillati</taxon>
        <taxon>Bacillota</taxon>
        <taxon>Bacilli</taxon>
        <taxon>Lactobacillales</taxon>
        <taxon>Lactobacillaceae</taxon>
        <taxon>Xylocopilactobacillus</taxon>
    </lineage>
</organism>
<evidence type="ECO:0000256" key="6">
    <source>
        <dbReference type="ARBA" id="ARBA00023163"/>
    </source>
</evidence>
<dbReference type="PANTHER" id="PTHR34471">
    <property type="entry name" value="ARGININE REPRESSOR"/>
    <property type="match status" value="1"/>
</dbReference>
<dbReference type="GO" id="GO:0005737">
    <property type="term" value="C:cytoplasm"/>
    <property type="evidence" value="ECO:0007669"/>
    <property type="project" value="UniProtKB-SubCell"/>
</dbReference>
<proteinExistence type="inferred from homology"/>
<gene>
    <name evidence="7 10" type="primary">argR</name>
    <name evidence="10" type="ORF">KIMC2_06410</name>
</gene>
<comment type="pathway">
    <text evidence="7">Amino-acid biosynthesis; L-arginine biosynthesis [regulation].</text>
</comment>
<feature type="domain" description="Arginine repressor C-terminal" evidence="9">
    <location>
        <begin position="81"/>
        <end position="146"/>
    </location>
</feature>
<dbReference type="SUPFAM" id="SSF46785">
    <property type="entry name" value="Winged helix' DNA-binding domain"/>
    <property type="match status" value="1"/>
</dbReference>
<dbReference type="GO" id="GO:0006526">
    <property type="term" value="P:L-arginine biosynthetic process"/>
    <property type="evidence" value="ECO:0007669"/>
    <property type="project" value="UniProtKB-KW"/>
</dbReference>
<dbReference type="GO" id="GO:1900079">
    <property type="term" value="P:regulation of arginine biosynthetic process"/>
    <property type="evidence" value="ECO:0007669"/>
    <property type="project" value="UniProtKB-UniRule"/>
</dbReference>
<evidence type="ECO:0000313" key="10">
    <source>
        <dbReference type="EMBL" id="BDR56079.1"/>
    </source>
</evidence>
<dbReference type="InterPro" id="IPR036390">
    <property type="entry name" value="WH_DNA-bd_sf"/>
</dbReference>
<protein>
    <recommendedName>
        <fullName evidence="7">Arginine repressor</fullName>
    </recommendedName>
</protein>
<evidence type="ECO:0000256" key="5">
    <source>
        <dbReference type="ARBA" id="ARBA00023125"/>
    </source>
</evidence>
<dbReference type="PANTHER" id="PTHR34471:SF1">
    <property type="entry name" value="ARGININE REPRESSOR"/>
    <property type="match status" value="1"/>
</dbReference>
<keyword evidence="7" id="KW-0678">Repressor</keyword>
<evidence type="ECO:0000259" key="9">
    <source>
        <dbReference type="Pfam" id="PF02863"/>
    </source>
</evidence>
<dbReference type="GO" id="GO:0051259">
    <property type="term" value="P:protein complex oligomerization"/>
    <property type="evidence" value="ECO:0007669"/>
    <property type="project" value="InterPro"/>
</dbReference>
<dbReference type="GO" id="GO:0003677">
    <property type="term" value="F:DNA binding"/>
    <property type="evidence" value="ECO:0007669"/>
    <property type="project" value="UniProtKB-KW"/>
</dbReference>
<dbReference type="InterPro" id="IPR001669">
    <property type="entry name" value="Arg_repress"/>
</dbReference>
<dbReference type="PRINTS" id="PR01467">
    <property type="entry name" value="ARGREPRESSOR"/>
</dbReference>
<feature type="domain" description="Arginine repressor DNA-binding" evidence="8">
    <location>
        <begin position="1"/>
        <end position="68"/>
    </location>
</feature>
<dbReference type="InterPro" id="IPR020899">
    <property type="entry name" value="Arg_repress_C"/>
</dbReference>
<keyword evidence="3 7" id="KW-0963">Cytoplasm</keyword>
<dbReference type="KEGG" id="xak:KIMC2_06410"/>
<evidence type="ECO:0000313" key="11">
    <source>
        <dbReference type="Proteomes" id="UP001321804"/>
    </source>
</evidence>
<dbReference type="InterPro" id="IPR036251">
    <property type="entry name" value="Arg_repress_C_sf"/>
</dbReference>
<sequence length="158" mass="17638">MLKADRQNEIRELIKNNKISRHSQLVQMLEDKGLHFTQATISRDMHEMNIVKISSGDDGYIYVLPEESNNGLEQKAGQIITESMVNIEAQHFIVIVKTIPGYAQALGSLLDQLAFSEVHGLLAGDDTIFMITKTSNDAAELIDKINSLGTNNARITRR</sequence>
<dbReference type="GO" id="GO:0003700">
    <property type="term" value="F:DNA-binding transcription factor activity"/>
    <property type="evidence" value="ECO:0007669"/>
    <property type="project" value="UniProtKB-UniRule"/>
</dbReference>
<dbReference type="InterPro" id="IPR036388">
    <property type="entry name" value="WH-like_DNA-bd_sf"/>
</dbReference>
<keyword evidence="7" id="KW-0055">Arginine biosynthesis</keyword>
<evidence type="ECO:0000256" key="4">
    <source>
        <dbReference type="ARBA" id="ARBA00023015"/>
    </source>
</evidence>
<comment type="subcellular location">
    <subcellularLocation>
        <location evidence="1 7">Cytoplasm</location>
    </subcellularLocation>
</comment>
<comment type="similarity">
    <text evidence="2 7">Belongs to the ArgR family.</text>
</comment>
<dbReference type="InterPro" id="IPR020900">
    <property type="entry name" value="Arg_repress_DNA-bd"/>
</dbReference>